<evidence type="ECO:0000256" key="13">
    <source>
        <dbReference type="ARBA" id="ARBA00023136"/>
    </source>
</evidence>
<evidence type="ECO:0000256" key="8">
    <source>
        <dbReference type="ARBA" id="ARBA00022741"/>
    </source>
</evidence>
<dbReference type="CDD" id="cd16922">
    <property type="entry name" value="HATPase_EvgS-ArcB-TorS-like"/>
    <property type="match status" value="1"/>
</dbReference>
<evidence type="ECO:0000256" key="16">
    <source>
        <dbReference type="PROSITE-ProRule" id="PRU00110"/>
    </source>
</evidence>
<dbReference type="InterPro" id="IPR001789">
    <property type="entry name" value="Sig_transdc_resp-reg_receiver"/>
</dbReference>
<evidence type="ECO:0000256" key="1">
    <source>
        <dbReference type="ARBA" id="ARBA00000085"/>
    </source>
</evidence>
<dbReference type="AlphaFoldDB" id="A0A7C9QVJ3"/>
<feature type="domain" description="Histidine kinase" evidence="19">
    <location>
        <begin position="233"/>
        <end position="454"/>
    </location>
</feature>
<evidence type="ECO:0000256" key="2">
    <source>
        <dbReference type="ARBA" id="ARBA00004651"/>
    </source>
</evidence>
<reference evidence="22 23" key="1">
    <citation type="submission" date="2020-02" db="EMBL/GenBank/DDBJ databases">
        <authorList>
            <person name="Dziuba M."/>
            <person name="Kuznetsov B."/>
            <person name="Mardanov A."/>
            <person name="Ravin N."/>
            <person name="Grouzdev D."/>
        </authorList>
    </citation>
    <scope>NUCLEOTIDE SEQUENCE [LARGE SCALE GENOMIC DNA]</scope>
    <source>
        <strain evidence="22 23">SpK</strain>
    </source>
</reference>
<dbReference type="Gene3D" id="1.20.120.160">
    <property type="entry name" value="HPT domain"/>
    <property type="match status" value="1"/>
</dbReference>
<keyword evidence="8" id="KW-0547">Nucleotide-binding</keyword>
<dbReference type="PROSITE" id="PS50110">
    <property type="entry name" value="RESPONSE_REGULATORY"/>
    <property type="match status" value="1"/>
</dbReference>
<dbReference type="InterPro" id="IPR036890">
    <property type="entry name" value="HATPase_C_sf"/>
</dbReference>
<evidence type="ECO:0000259" key="21">
    <source>
        <dbReference type="PROSITE" id="PS50894"/>
    </source>
</evidence>
<dbReference type="InterPro" id="IPR011006">
    <property type="entry name" value="CheY-like_superfamily"/>
</dbReference>
<dbReference type="SMART" id="SM00388">
    <property type="entry name" value="HisKA"/>
    <property type="match status" value="1"/>
</dbReference>
<dbReference type="PRINTS" id="PR00344">
    <property type="entry name" value="BCTRLSENSOR"/>
</dbReference>
<dbReference type="InterPro" id="IPR003594">
    <property type="entry name" value="HATPase_dom"/>
</dbReference>
<dbReference type="PANTHER" id="PTHR45339:SF1">
    <property type="entry name" value="HYBRID SIGNAL TRANSDUCTION HISTIDINE KINASE J"/>
    <property type="match status" value="1"/>
</dbReference>
<dbReference type="PANTHER" id="PTHR45339">
    <property type="entry name" value="HYBRID SIGNAL TRANSDUCTION HISTIDINE KINASE J"/>
    <property type="match status" value="1"/>
</dbReference>
<feature type="transmembrane region" description="Helical" evidence="18">
    <location>
        <begin position="138"/>
        <end position="163"/>
    </location>
</feature>
<keyword evidence="5 17" id="KW-0597">Phosphoprotein</keyword>
<sequence length="723" mass="78060">MHSSETIAMWTARFCEPALEAQFRRDAFPKARRLAMGFCLTWLLFYLLGWARDLIVLSDPGRLEISLLVRGVGAAVIVWVFWRLDRARRPRQLLLPMAVHHGVSCAALGVLFALHPLLVPGKLATSFILLYAAVVPLFWPGTILGGLIIEAMLIAAFGAATVWRQFGLDVVLPLVGGVAVFSALGLLIAYRHHHQSRCDYLSLLNERHLRQALEEKTREAEAAARAKSNFLAVMSHEIRTPMNGILGMARLMLDETMAPGQRTRLDTLRHSAEALLAILDDILDFSKLEAGRLDFEAIAFAPAPLVNDVAQLMRSRAEEKGLDLVAEVDPDLPPWLRGDPGRLRQVLLNLAGNAVKFTEQGRVTLRMTRIAGADGSPLLECTVTDTGIGLDDEAKARLFQSFAQADASISRRYGGTGLGLAICKRLVEGQGGAIGVESQAGSGSCFWFRLPLVSASAPALADHFAVVSDLPPLTVLLAEDNAINQMVARGFLQRAGHRVVVANNGVEALDLVRAGSRFDVVLMDMQMPEMDGLEAARAIRALGGTAADLPIIALTANAMRADEERCRAAGMDDFVAKPLDPDRLFAAMGRVLGDSAAVAGANDRAPVGAELDDADLAVVERQVGQEQMVEIVRLFLSAGAETCASLGGADAERDGLDVIRQHAHDLKGMAGYVGAAPLVVLAAAIEEAARDGNREEVRVLVSRLDPIWVAVRGWLQERLERAA</sequence>
<dbReference type="PROSITE" id="PS50894">
    <property type="entry name" value="HPT"/>
    <property type="match status" value="1"/>
</dbReference>
<dbReference type="GO" id="GO:0005524">
    <property type="term" value="F:ATP binding"/>
    <property type="evidence" value="ECO:0007669"/>
    <property type="project" value="UniProtKB-KW"/>
</dbReference>
<dbReference type="RefSeq" id="WP_163681563.1">
    <property type="nucleotide sequence ID" value="NZ_JAAIYP010000040.1"/>
</dbReference>
<dbReference type="SUPFAM" id="SSF55874">
    <property type="entry name" value="ATPase domain of HSP90 chaperone/DNA topoisomerase II/histidine kinase"/>
    <property type="match status" value="1"/>
</dbReference>
<evidence type="ECO:0000259" key="19">
    <source>
        <dbReference type="PROSITE" id="PS50109"/>
    </source>
</evidence>
<evidence type="ECO:0000256" key="11">
    <source>
        <dbReference type="ARBA" id="ARBA00022989"/>
    </source>
</evidence>
<evidence type="ECO:0000256" key="18">
    <source>
        <dbReference type="SAM" id="Phobius"/>
    </source>
</evidence>
<keyword evidence="13 18" id="KW-0472">Membrane</keyword>
<dbReference type="CDD" id="cd00082">
    <property type="entry name" value="HisKA"/>
    <property type="match status" value="1"/>
</dbReference>
<evidence type="ECO:0000256" key="10">
    <source>
        <dbReference type="ARBA" id="ARBA00022840"/>
    </source>
</evidence>
<feature type="transmembrane region" description="Helical" evidence="18">
    <location>
        <begin position="63"/>
        <end position="82"/>
    </location>
</feature>
<keyword evidence="10" id="KW-0067">ATP-binding</keyword>
<dbReference type="CDD" id="cd17546">
    <property type="entry name" value="REC_hyHK_CKI1_RcsC-like"/>
    <property type="match status" value="1"/>
</dbReference>
<dbReference type="InterPro" id="IPR036641">
    <property type="entry name" value="HPT_dom_sf"/>
</dbReference>
<evidence type="ECO:0000313" key="23">
    <source>
        <dbReference type="Proteomes" id="UP000480684"/>
    </source>
</evidence>
<dbReference type="FunFam" id="3.30.565.10:FF:000010">
    <property type="entry name" value="Sensor histidine kinase RcsC"/>
    <property type="match status" value="1"/>
</dbReference>
<dbReference type="InterPro" id="IPR003661">
    <property type="entry name" value="HisK_dim/P_dom"/>
</dbReference>
<dbReference type="FunFam" id="1.10.287.130:FF:000002">
    <property type="entry name" value="Two-component osmosensing histidine kinase"/>
    <property type="match status" value="1"/>
</dbReference>
<dbReference type="SUPFAM" id="SSF47226">
    <property type="entry name" value="Histidine-containing phosphotransfer domain, HPT domain"/>
    <property type="match status" value="1"/>
</dbReference>
<dbReference type="Pfam" id="PF00072">
    <property type="entry name" value="Response_reg"/>
    <property type="match status" value="1"/>
</dbReference>
<proteinExistence type="predicted"/>
<dbReference type="SMART" id="SM00387">
    <property type="entry name" value="HATPase_c"/>
    <property type="match status" value="1"/>
</dbReference>
<dbReference type="Proteomes" id="UP000480684">
    <property type="component" value="Unassembled WGS sequence"/>
</dbReference>
<evidence type="ECO:0000256" key="7">
    <source>
        <dbReference type="ARBA" id="ARBA00022692"/>
    </source>
</evidence>
<dbReference type="GO" id="GO:0005886">
    <property type="term" value="C:plasma membrane"/>
    <property type="evidence" value="ECO:0007669"/>
    <property type="project" value="UniProtKB-SubCell"/>
</dbReference>
<dbReference type="Gene3D" id="1.10.287.130">
    <property type="match status" value="1"/>
</dbReference>
<evidence type="ECO:0000256" key="5">
    <source>
        <dbReference type="ARBA" id="ARBA00022553"/>
    </source>
</evidence>
<feature type="transmembrane region" description="Helical" evidence="18">
    <location>
        <begin position="170"/>
        <end position="190"/>
    </location>
</feature>
<feature type="modified residue" description="Phosphohistidine" evidence="16">
    <location>
        <position position="664"/>
    </location>
</feature>
<keyword evidence="12" id="KW-0902">Two-component regulatory system</keyword>
<comment type="catalytic activity">
    <reaction evidence="1">
        <text>ATP + protein L-histidine = ADP + protein N-phospho-L-histidine.</text>
        <dbReference type="EC" id="2.7.13.3"/>
    </reaction>
</comment>
<evidence type="ECO:0000256" key="15">
    <source>
        <dbReference type="ARBA" id="ARBA00068150"/>
    </source>
</evidence>
<evidence type="ECO:0000256" key="17">
    <source>
        <dbReference type="PROSITE-ProRule" id="PRU00169"/>
    </source>
</evidence>
<dbReference type="Pfam" id="PF01627">
    <property type="entry name" value="Hpt"/>
    <property type="match status" value="1"/>
</dbReference>
<comment type="caution">
    <text evidence="22">The sequence shown here is derived from an EMBL/GenBank/DDBJ whole genome shotgun (WGS) entry which is preliminary data.</text>
</comment>
<accession>A0A7C9QVJ3</accession>
<dbReference type="Pfam" id="PF02518">
    <property type="entry name" value="HATPase_c"/>
    <property type="match status" value="1"/>
</dbReference>
<evidence type="ECO:0000256" key="3">
    <source>
        <dbReference type="ARBA" id="ARBA00012438"/>
    </source>
</evidence>
<evidence type="ECO:0000256" key="14">
    <source>
        <dbReference type="ARBA" id="ARBA00064003"/>
    </source>
</evidence>
<gene>
    <name evidence="22" type="ORF">G4223_15295</name>
</gene>
<dbReference type="Pfam" id="PF00512">
    <property type="entry name" value="HisKA"/>
    <property type="match status" value="1"/>
</dbReference>
<dbReference type="SUPFAM" id="SSF47384">
    <property type="entry name" value="Homodimeric domain of signal transducing histidine kinase"/>
    <property type="match status" value="1"/>
</dbReference>
<dbReference type="EMBL" id="JAAIYP010000040">
    <property type="protein sequence ID" value="NFV81477.1"/>
    <property type="molecule type" value="Genomic_DNA"/>
</dbReference>
<evidence type="ECO:0000256" key="4">
    <source>
        <dbReference type="ARBA" id="ARBA00022475"/>
    </source>
</evidence>
<evidence type="ECO:0000256" key="9">
    <source>
        <dbReference type="ARBA" id="ARBA00022777"/>
    </source>
</evidence>
<feature type="domain" description="HPt" evidence="21">
    <location>
        <begin position="624"/>
        <end position="714"/>
    </location>
</feature>
<organism evidence="22 23">
    <name type="scientific">Magnetospirillum aberrantis SpK</name>
    <dbReference type="NCBI Taxonomy" id="908842"/>
    <lineage>
        <taxon>Bacteria</taxon>
        <taxon>Pseudomonadati</taxon>
        <taxon>Pseudomonadota</taxon>
        <taxon>Alphaproteobacteria</taxon>
        <taxon>Rhodospirillales</taxon>
        <taxon>Rhodospirillaceae</taxon>
        <taxon>Magnetospirillum</taxon>
    </lineage>
</organism>
<dbReference type="SMART" id="SM00448">
    <property type="entry name" value="REC"/>
    <property type="match status" value="1"/>
</dbReference>
<feature type="domain" description="Response regulatory" evidence="20">
    <location>
        <begin position="474"/>
        <end position="592"/>
    </location>
</feature>
<dbReference type="EC" id="2.7.13.3" evidence="3"/>
<dbReference type="PROSITE" id="PS50109">
    <property type="entry name" value="HIS_KIN"/>
    <property type="match status" value="1"/>
</dbReference>
<dbReference type="SMART" id="SM00073">
    <property type="entry name" value="HPT"/>
    <property type="match status" value="1"/>
</dbReference>
<evidence type="ECO:0000313" key="22">
    <source>
        <dbReference type="EMBL" id="NFV81477.1"/>
    </source>
</evidence>
<dbReference type="Gene3D" id="3.30.565.10">
    <property type="entry name" value="Histidine kinase-like ATPase, C-terminal domain"/>
    <property type="match status" value="1"/>
</dbReference>
<dbReference type="InterPro" id="IPR005467">
    <property type="entry name" value="His_kinase_dom"/>
</dbReference>
<dbReference type="SUPFAM" id="SSF52172">
    <property type="entry name" value="CheY-like"/>
    <property type="match status" value="1"/>
</dbReference>
<keyword evidence="23" id="KW-1185">Reference proteome</keyword>
<feature type="transmembrane region" description="Helical" evidence="18">
    <location>
        <begin position="34"/>
        <end position="51"/>
    </location>
</feature>
<keyword evidence="4" id="KW-1003">Cell membrane</keyword>
<evidence type="ECO:0000256" key="6">
    <source>
        <dbReference type="ARBA" id="ARBA00022679"/>
    </source>
</evidence>
<comment type="subunit">
    <text evidence="14">At low DSF concentrations, interacts with RpfF.</text>
</comment>
<dbReference type="InterPro" id="IPR008207">
    <property type="entry name" value="Sig_transdc_His_kin_Hpt_dom"/>
</dbReference>
<keyword evidence="6" id="KW-0808">Transferase</keyword>
<keyword evidence="11 18" id="KW-1133">Transmembrane helix</keyword>
<dbReference type="InterPro" id="IPR004358">
    <property type="entry name" value="Sig_transdc_His_kin-like_C"/>
</dbReference>
<feature type="transmembrane region" description="Helical" evidence="18">
    <location>
        <begin position="94"/>
        <end position="118"/>
    </location>
</feature>
<dbReference type="InterPro" id="IPR036097">
    <property type="entry name" value="HisK_dim/P_sf"/>
</dbReference>
<keyword evidence="7 18" id="KW-0812">Transmembrane</keyword>
<comment type="subcellular location">
    <subcellularLocation>
        <location evidence="2">Cell membrane</location>
        <topology evidence="2">Multi-pass membrane protein</topology>
    </subcellularLocation>
</comment>
<protein>
    <recommendedName>
        <fullName evidence="15">Sensory/regulatory protein RpfC</fullName>
        <ecNumber evidence="3">2.7.13.3</ecNumber>
    </recommendedName>
</protein>
<dbReference type="GO" id="GO:0000155">
    <property type="term" value="F:phosphorelay sensor kinase activity"/>
    <property type="evidence" value="ECO:0007669"/>
    <property type="project" value="InterPro"/>
</dbReference>
<keyword evidence="9" id="KW-0418">Kinase</keyword>
<feature type="modified residue" description="4-aspartylphosphate" evidence="17">
    <location>
        <position position="524"/>
    </location>
</feature>
<evidence type="ECO:0000259" key="20">
    <source>
        <dbReference type="PROSITE" id="PS50110"/>
    </source>
</evidence>
<name>A0A7C9QVJ3_9PROT</name>
<evidence type="ECO:0000256" key="12">
    <source>
        <dbReference type="ARBA" id="ARBA00023012"/>
    </source>
</evidence>
<dbReference type="Gene3D" id="3.40.50.2300">
    <property type="match status" value="1"/>
</dbReference>